<dbReference type="CDD" id="cd11614">
    <property type="entry name" value="SAF_CpaB_FlgA_like"/>
    <property type="match status" value="1"/>
</dbReference>
<comment type="caution">
    <text evidence="5">The sequence shown here is derived from an EMBL/GenBank/DDBJ whole genome shotgun (WGS) entry which is preliminary data.</text>
</comment>
<accession>A0A1J5Q1Y8</accession>
<keyword evidence="3" id="KW-0574">Periplasm</keyword>
<evidence type="ECO:0000256" key="2">
    <source>
        <dbReference type="ARBA" id="ARBA00022729"/>
    </source>
</evidence>
<evidence type="ECO:0000259" key="4">
    <source>
        <dbReference type="SMART" id="SM00858"/>
    </source>
</evidence>
<name>A0A1J5Q1Y8_9ZZZZ</name>
<reference evidence="5" key="1">
    <citation type="submission" date="2016-10" db="EMBL/GenBank/DDBJ databases">
        <title>Sequence of Gallionella enrichment culture.</title>
        <authorList>
            <person name="Poehlein A."/>
            <person name="Muehling M."/>
            <person name="Daniel R."/>
        </authorList>
    </citation>
    <scope>NUCLEOTIDE SEQUENCE</scope>
</reference>
<comment type="subcellular location">
    <subcellularLocation>
        <location evidence="1">Periplasm</location>
    </subcellularLocation>
</comment>
<dbReference type="SMART" id="SM00858">
    <property type="entry name" value="SAF"/>
    <property type="match status" value="1"/>
</dbReference>
<gene>
    <name evidence="5" type="ORF">GALL_443340</name>
</gene>
<evidence type="ECO:0000256" key="3">
    <source>
        <dbReference type="ARBA" id="ARBA00022764"/>
    </source>
</evidence>
<dbReference type="InterPro" id="IPR017585">
    <property type="entry name" value="SAF_FlgA"/>
</dbReference>
<dbReference type="InterPro" id="IPR039246">
    <property type="entry name" value="Flagellar_FlgA"/>
</dbReference>
<organism evidence="5">
    <name type="scientific">mine drainage metagenome</name>
    <dbReference type="NCBI Taxonomy" id="410659"/>
    <lineage>
        <taxon>unclassified sequences</taxon>
        <taxon>metagenomes</taxon>
        <taxon>ecological metagenomes</taxon>
    </lineage>
</organism>
<protein>
    <submittedName>
        <fullName evidence="5">Flagellar basal body P-ring biosynthesis protein FlgA</fullName>
    </submittedName>
</protein>
<dbReference type="GO" id="GO:0044780">
    <property type="term" value="P:bacterial-type flagellum assembly"/>
    <property type="evidence" value="ECO:0007669"/>
    <property type="project" value="InterPro"/>
</dbReference>
<dbReference type="PANTHER" id="PTHR36307:SF1">
    <property type="entry name" value="FLAGELLA BASAL BODY P-RING FORMATION PROTEIN FLGA"/>
    <property type="match status" value="1"/>
</dbReference>
<dbReference type="Gene3D" id="2.30.30.760">
    <property type="match status" value="1"/>
</dbReference>
<feature type="domain" description="SAF" evidence="4">
    <location>
        <begin position="17"/>
        <end position="75"/>
    </location>
</feature>
<keyword evidence="5" id="KW-0282">Flagellum</keyword>
<dbReference type="NCBIfam" id="TIGR03170">
    <property type="entry name" value="flgA_cterm"/>
    <property type="match status" value="1"/>
</dbReference>
<evidence type="ECO:0000256" key="1">
    <source>
        <dbReference type="ARBA" id="ARBA00004418"/>
    </source>
</evidence>
<dbReference type="AlphaFoldDB" id="A0A1J5Q1Y8"/>
<sequence>MKALVLLIALLPAGAMADTVIAARMLRPNTIIGPGDLSSLGETMPGTFAKVQDVVGKETRVILYAGRPIEPADIGPPALIKRNQIVALSFQRGSLSILTEGRSLGRGGVGDEIKVMNTSSHSTVTGTVDTDGTVIVQSEN</sequence>
<keyword evidence="5" id="KW-0966">Cell projection</keyword>
<dbReference type="PANTHER" id="PTHR36307">
    <property type="entry name" value="FLAGELLA BASAL BODY P-RING FORMATION PROTEIN FLGA"/>
    <property type="match status" value="1"/>
</dbReference>
<dbReference type="GO" id="GO:0042597">
    <property type="term" value="C:periplasmic space"/>
    <property type="evidence" value="ECO:0007669"/>
    <property type="project" value="UniProtKB-SubCell"/>
</dbReference>
<keyword evidence="2" id="KW-0732">Signal</keyword>
<dbReference type="InterPro" id="IPR013974">
    <property type="entry name" value="SAF"/>
</dbReference>
<dbReference type="Pfam" id="PF13144">
    <property type="entry name" value="ChapFlgA"/>
    <property type="match status" value="1"/>
</dbReference>
<keyword evidence="5" id="KW-0969">Cilium</keyword>
<proteinExistence type="predicted"/>
<dbReference type="EMBL" id="MLJW01002652">
    <property type="protein sequence ID" value="OIQ74023.1"/>
    <property type="molecule type" value="Genomic_DNA"/>
</dbReference>
<evidence type="ECO:0000313" key="5">
    <source>
        <dbReference type="EMBL" id="OIQ74023.1"/>
    </source>
</evidence>